<keyword evidence="10" id="KW-0812">Transmembrane</keyword>
<evidence type="ECO:0000259" key="11">
    <source>
        <dbReference type="Pfam" id="PF02518"/>
    </source>
</evidence>
<keyword evidence="7" id="KW-0067">ATP-binding</keyword>
<comment type="caution">
    <text evidence="13">The sequence shown here is derived from an EMBL/GenBank/DDBJ whole genome shotgun (WGS) entry which is preliminary data.</text>
</comment>
<keyword evidence="14" id="KW-1185">Reference proteome</keyword>
<dbReference type="InterPro" id="IPR011712">
    <property type="entry name" value="Sig_transdc_His_kin_sub3_dim/P"/>
</dbReference>
<dbReference type="CDD" id="cd16917">
    <property type="entry name" value="HATPase_UhpB-NarQ-NarX-like"/>
    <property type="match status" value="1"/>
</dbReference>
<keyword evidence="9" id="KW-0175">Coiled coil</keyword>
<evidence type="ECO:0000313" key="13">
    <source>
        <dbReference type="EMBL" id="MBJ3812677.1"/>
    </source>
</evidence>
<proteinExistence type="predicted"/>
<feature type="domain" description="Histidine kinase/HSP90-like ATPase" evidence="11">
    <location>
        <begin position="306"/>
        <end position="396"/>
    </location>
</feature>
<evidence type="ECO:0000259" key="12">
    <source>
        <dbReference type="Pfam" id="PF07730"/>
    </source>
</evidence>
<dbReference type="GO" id="GO:0016301">
    <property type="term" value="F:kinase activity"/>
    <property type="evidence" value="ECO:0007669"/>
    <property type="project" value="UniProtKB-KW"/>
</dbReference>
<dbReference type="Pfam" id="PF07730">
    <property type="entry name" value="HisKA_3"/>
    <property type="match status" value="1"/>
</dbReference>
<dbReference type="RefSeq" id="WP_190120555.1">
    <property type="nucleotide sequence ID" value="NZ_BMVR01000027.1"/>
</dbReference>
<evidence type="ECO:0000256" key="2">
    <source>
        <dbReference type="ARBA" id="ARBA00012438"/>
    </source>
</evidence>
<feature type="coiled-coil region" evidence="9">
    <location>
        <begin position="165"/>
        <end position="193"/>
    </location>
</feature>
<evidence type="ECO:0000256" key="6">
    <source>
        <dbReference type="ARBA" id="ARBA00022777"/>
    </source>
</evidence>
<organism evidence="13 14">
    <name type="scientific">Streptomyces flavofungini</name>
    <dbReference type="NCBI Taxonomy" id="68200"/>
    <lineage>
        <taxon>Bacteria</taxon>
        <taxon>Bacillati</taxon>
        <taxon>Actinomycetota</taxon>
        <taxon>Actinomycetes</taxon>
        <taxon>Kitasatosporales</taxon>
        <taxon>Streptomycetaceae</taxon>
        <taxon>Streptomyces</taxon>
    </lineage>
</organism>
<evidence type="ECO:0000256" key="9">
    <source>
        <dbReference type="SAM" id="Coils"/>
    </source>
</evidence>
<comment type="catalytic activity">
    <reaction evidence="1">
        <text>ATP + protein L-histidine = ADP + protein N-phospho-L-histidine.</text>
        <dbReference type="EC" id="2.7.13.3"/>
    </reaction>
</comment>
<keyword evidence="10" id="KW-1133">Transmembrane helix</keyword>
<evidence type="ECO:0000256" key="10">
    <source>
        <dbReference type="SAM" id="Phobius"/>
    </source>
</evidence>
<dbReference type="Pfam" id="PF02518">
    <property type="entry name" value="HATPase_c"/>
    <property type="match status" value="1"/>
</dbReference>
<evidence type="ECO:0000256" key="1">
    <source>
        <dbReference type="ARBA" id="ARBA00000085"/>
    </source>
</evidence>
<feature type="transmembrane region" description="Helical" evidence="10">
    <location>
        <begin position="85"/>
        <end position="109"/>
    </location>
</feature>
<dbReference type="PANTHER" id="PTHR24421:SF10">
    <property type="entry name" value="NITRATE_NITRITE SENSOR PROTEIN NARQ"/>
    <property type="match status" value="1"/>
</dbReference>
<dbReference type="SUPFAM" id="SSF55874">
    <property type="entry name" value="ATPase domain of HSP90 chaperone/DNA topoisomerase II/histidine kinase"/>
    <property type="match status" value="1"/>
</dbReference>
<keyword evidence="8" id="KW-0902">Two-component regulatory system</keyword>
<evidence type="ECO:0000256" key="7">
    <source>
        <dbReference type="ARBA" id="ARBA00022840"/>
    </source>
</evidence>
<keyword evidence="5" id="KW-0547">Nucleotide-binding</keyword>
<evidence type="ECO:0000256" key="3">
    <source>
        <dbReference type="ARBA" id="ARBA00022553"/>
    </source>
</evidence>
<gene>
    <name evidence="13" type="ORF">JGB26_37360</name>
</gene>
<evidence type="ECO:0000313" key="14">
    <source>
        <dbReference type="Proteomes" id="UP000634780"/>
    </source>
</evidence>
<dbReference type="EMBL" id="JAEKOZ010000041">
    <property type="protein sequence ID" value="MBJ3812677.1"/>
    <property type="molecule type" value="Genomic_DNA"/>
</dbReference>
<keyword evidence="3" id="KW-0597">Phosphoprotein</keyword>
<evidence type="ECO:0000256" key="5">
    <source>
        <dbReference type="ARBA" id="ARBA00022741"/>
    </source>
</evidence>
<evidence type="ECO:0000256" key="4">
    <source>
        <dbReference type="ARBA" id="ARBA00022679"/>
    </source>
</evidence>
<keyword evidence="6 13" id="KW-0418">Kinase</keyword>
<protein>
    <recommendedName>
        <fullName evidence="2">histidine kinase</fullName>
        <ecNumber evidence="2">2.7.13.3</ecNumber>
    </recommendedName>
</protein>
<dbReference type="Gene3D" id="1.20.5.1930">
    <property type="match status" value="1"/>
</dbReference>
<sequence length="410" mass="43727">MTWDSLPRALGFARAGDTPSTDHLPERLRPVAGALVPLALAATTTASDGISARFDYLPAHPPLFVAIPVGLLVGLAAWFRHRRPVLLLLAALAAYVVLSAWFAVVFAQYALADRAASWRRVAVASTVAVAVVAPPIWRGGGLDAAIMSVGICVFPALLGLYTGARRRLMAELRERAERAEREQQQRVLQARSDERAQIARDMHDVVTHRVALMVLHATALEATKGASAVDIGKQIGAIGREALTELRSLVEVLHTESEAPLAPQPGLAELETLIADSRSLGTPATLELTGEHGATRPPELPALIEHAVYRVVQEALTNVHKHAADAETRVRVHCTCRLLYLTVINQHGVGGNPSGLPSGGHGLLGIAERIRLVGGELTAGPTPDGGFEIAAEIPLDDVPQKQPTHMEATR</sequence>
<accession>A0ABS0XHH0</accession>
<dbReference type="EC" id="2.7.13.3" evidence="2"/>
<dbReference type="InterPro" id="IPR036890">
    <property type="entry name" value="HATPase_C_sf"/>
</dbReference>
<feature type="domain" description="Signal transduction histidine kinase subgroup 3 dimerisation and phosphoacceptor" evidence="12">
    <location>
        <begin position="194"/>
        <end position="256"/>
    </location>
</feature>
<feature type="transmembrane region" description="Helical" evidence="10">
    <location>
        <begin position="62"/>
        <end position="79"/>
    </location>
</feature>
<keyword evidence="10" id="KW-0472">Membrane</keyword>
<name>A0ABS0XHH0_9ACTN</name>
<keyword evidence="4" id="KW-0808">Transferase</keyword>
<dbReference type="InterPro" id="IPR003594">
    <property type="entry name" value="HATPase_dom"/>
</dbReference>
<dbReference type="Gene3D" id="3.30.565.10">
    <property type="entry name" value="Histidine kinase-like ATPase, C-terminal domain"/>
    <property type="match status" value="1"/>
</dbReference>
<dbReference type="PANTHER" id="PTHR24421">
    <property type="entry name" value="NITRATE/NITRITE SENSOR PROTEIN NARX-RELATED"/>
    <property type="match status" value="1"/>
</dbReference>
<feature type="transmembrane region" description="Helical" evidence="10">
    <location>
        <begin position="144"/>
        <end position="164"/>
    </location>
</feature>
<reference evidence="13 14" key="1">
    <citation type="submission" date="2020-12" db="EMBL/GenBank/DDBJ databases">
        <title>Streptomyces typhae sp. nov., a novel endophytic actinomycete isolated from the root of cattail pollen (Typha angustifolia L.).</title>
        <authorList>
            <person name="Peng C."/>
            <person name="Liu C."/>
        </authorList>
    </citation>
    <scope>NUCLEOTIDE SEQUENCE [LARGE SCALE GENOMIC DNA]</scope>
    <source>
        <strain evidence="13 14">JCM 4753</strain>
    </source>
</reference>
<evidence type="ECO:0000256" key="8">
    <source>
        <dbReference type="ARBA" id="ARBA00023012"/>
    </source>
</evidence>
<dbReference type="Proteomes" id="UP000634780">
    <property type="component" value="Unassembled WGS sequence"/>
</dbReference>
<dbReference type="InterPro" id="IPR050482">
    <property type="entry name" value="Sensor_HK_TwoCompSys"/>
</dbReference>